<comment type="similarity">
    <text evidence="1">Belongs to the protease inhibitor I39 (alpha-2-macroglobulin) family. Bacterial alpha-2-macroglobulin subfamily.</text>
</comment>
<evidence type="ECO:0000313" key="5">
    <source>
        <dbReference type="EMBL" id="ONG55996.1"/>
    </source>
</evidence>
<dbReference type="PANTHER" id="PTHR40094:SF1">
    <property type="entry name" value="UBIQUITIN DOMAIN-CONTAINING PROTEIN"/>
    <property type="match status" value="1"/>
</dbReference>
<dbReference type="Gene3D" id="1.25.40.10">
    <property type="entry name" value="Tetratricopeptide repeat domain"/>
    <property type="match status" value="1"/>
</dbReference>
<name>A0A1V2H4P2_9PROT</name>
<dbReference type="Gene3D" id="1.50.10.20">
    <property type="match status" value="1"/>
</dbReference>
<dbReference type="Pfam" id="PF01835">
    <property type="entry name" value="MG2"/>
    <property type="match status" value="1"/>
</dbReference>
<feature type="domain" description="Alpha-2-macroglobulin bait region" evidence="3">
    <location>
        <begin position="891"/>
        <end position="1033"/>
    </location>
</feature>
<evidence type="ECO:0000259" key="3">
    <source>
        <dbReference type="SMART" id="SM01359"/>
    </source>
</evidence>
<evidence type="ECO:0000256" key="1">
    <source>
        <dbReference type="ARBA" id="ARBA00010556"/>
    </source>
</evidence>
<dbReference type="CDD" id="cd02891">
    <property type="entry name" value="A2M_like"/>
    <property type="match status" value="1"/>
</dbReference>
<evidence type="ECO:0008006" key="7">
    <source>
        <dbReference type="Google" id="ProtNLM"/>
    </source>
</evidence>
<accession>A0A1V2H4P2</accession>
<keyword evidence="2" id="KW-0732">Signal</keyword>
<dbReference type="Pfam" id="PF11974">
    <property type="entry name" value="bMG3"/>
    <property type="match status" value="1"/>
</dbReference>
<evidence type="ECO:0000313" key="6">
    <source>
        <dbReference type="Proteomes" id="UP000188879"/>
    </source>
</evidence>
<organism evidence="5 6">
    <name type="scientific">Teichococcus deserti</name>
    <dbReference type="NCBI Taxonomy" id="1817963"/>
    <lineage>
        <taxon>Bacteria</taxon>
        <taxon>Pseudomonadati</taxon>
        <taxon>Pseudomonadota</taxon>
        <taxon>Alphaproteobacteria</taxon>
        <taxon>Acetobacterales</taxon>
        <taxon>Roseomonadaceae</taxon>
        <taxon>Roseomonas</taxon>
    </lineage>
</organism>
<dbReference type="Gene3D" id="2.60.40.1930">
    <property type="match status" value="1"/>
</dbReference>
<dbReference type="Pfam" id="PF00207">
    <property type="entry name" value="A2M"/>
    <property type="match status" value="1"/>
</dbReference>
<sequence>MSLFPKAPGFSKAPRRARLLATAVLAAGLSLGGLAIGSAAAQPFALPGLQRDAGGYARDLTRRFPAGASTQQRLQAEKRAADAEARGDWDAAAQAWEQRVGMPDARPDFWLSLARAQLARPTPDLNRALQAAWQNFTSMETGPAEIPALKLIAEALQRQDQWVAAIAALEAVVERARLDPAAREALATARRAAGLLVRTIRTEPEAEPARACIGFTGRISQAGDFRAGDWVRAEPAIPDLAVTREQNALCVAGLPWGQTTKLVLRAGMPGEDGARLRAETPVSIAMRDRAPRIGFDATRFLLPRGQVARVGIATMNVRALKLRLVRLTERNLLPFGRQNPLGEAMESWSAEEVPESWGRVVWQGSAEVPGFRANASNRIALPLPAEITGAGPGLYVLIASEAGERNGNGNGVVGALQIVATDLGVTAWRSSEGLAAQVRSLQGAAPRAGVKVALMARNNDVLAEAETGADGLVRFAAPLLRGSGPLAPVALHASAGDDLVGLNLEAAAFDLSDRGAEGLPHPGPVDSFLWTERGIYRPGEQVNLTGLLRDAAGSPRDLPLRLKLLRPNGQVAAETVPARSPDGAIAWSIPLSAGAAAGVWTVEARLEPEQPPIGKISFRVDAFVPERLAVTFGPAPGALVPGRPLDIPLVGRFLYGAPAADLEAEVEGQLSLDPEPFAPDAADGRPRRSPWAGWRFGLAEEPLNGGQIPGGTLQTDAEGKAVFQANLAEVPDVTRPLRASYTVSLADPNGRASRATVDLPVLGREPYIAIRPGFEGGSVDVNTEAGFDVALVAPDGSALTGRLAARLLRERPEWRLVTRGSVARYETIWRDEPVDTATLQTEPGKPARFARSLPFGRYRLEVSKPGSLAIAAIRFRSGWVGSDSAEVPDKVDVSADRQSYADGATAKIRINPPFAGRASLAVVTNRLVSLREVEVPEGGTTVDLPVEAAWGPGAYVTVTVFRPGSAAEGQPRRALGLAWVALDPVPRRLEVALDVPDQLRPRQRVEVPVRVANAGGQPVRLTLAAVDEGVLRITQFATPDPVKHFLGRRRLGADIRDDYGRLIPPPEGEVAALRQGGDGDAEGAGVQPPQRVVSLFSGIVEAGPDGVARVPLDLPDFAGEIRLMAVAWSGNRVGAASKPLQVRDPVVAEALLPRFLAPGDSLRLPVLLHNLELPQGEVAAEIKLEGPLAFDGASRVAATLATGARAEPFLTLRATGAGEGVLRLTVTGPNNYRAERESRITIRSSRPRLTEVAVTELAPGVEAKIAPDLSGFVPGTAQVVASWGQPVRYDAEALRRASLEFPLWCAEQTATKLLALSTGAVSEPRNLAMADAVARLLDKQRWDGAFGAWSAQGEADQWISAYATEALLRARDGGAMVPEAALTAALENLARTAEDVAPEKPEEFADQAYRLHALALAGRPMPGATRRLAETLDQLPTPLSRAQLGAALMRIGDAPRATLAFQSALDAAPRLYWTHDYGSPARDLLAVTLLLRESGLLPERLSAQLSRLPGARDLTPDGSSTQDQAWGILLASALGRDGRPVRMSVDGAAVPPATTVIRPVPGGGLVARNGGDRAVLQAVSVTGLPSQPQPAARAGLRISRKFLAMDGSDVNLDDLRQNRQFILLIEARSETGEAHRALIQQGLPAGWEIATRLPSGNVPGMPFLGALSEAENVAALDDRFAVAAPLSARAAVVRFAVVVRAVTPGSFELPGAQVQDMYRPGVFARQNTGRITVLARE</sequence>
<dbReference type="InterPro" id="IPR041203">
    <property type="entry name" value="Bact_A2M_MG5"/>
</dbReference>
<dbReference type="InterPro" id="IPR051802">
    <property type="entry name" value="YfhM-like"/>
</dbReference>
<dbReference type="Pfam" id="PF17962">
    <property type="entry name" value="bMG6"/>
    <property type="match status" value="1"/>
</dbReference>
<dbReference type="InterPro" id="IPR011990">
    <property type="entry name" value="TPR-like_helical_dom_sf"/>
</dbReference>
<dbReference type="SMART" id="SM01360">
    <property type="entry name" value="A2M"/>
    <property type="match status" value="1"/>
</dbReference>
<comment type="caution">
    <text evidence="5">The sequence shown here is derived from an EMBL/GenBank/DDBJ whole genome shotgun (WGS) entry which is preliminary data.</text>
</comment>
<dbReference type="Pfam" id="PF17972">
    <property type="entry name" value="bMG5"/>
    <property type="match status" value="1"/>
</dbReference>
<dbReference type="Pfam" id="PF07703">
    <property type="entry name" value="A2M_BRD"/>
    <property type="match status" value="1"/>
</dbReference>
<dbReference type="GO" id="GO:0004866">
    <property type="term" value="F:endopeptidase inhibitor activity"/>
    <property type="evidence" value="ECO:0007669"/>
    <property type="project" value="InterPro"/>
</dbReference>
<feature type="domain" description="Alpha-2-macroglobulin" evidence="4">
    <location>
        <begin position="1094"/>
        <end position="1182"/>
    </location>
</feature>
<dbReference type="InterPro" id="IPR011625">
    <property type="entry name" value="A2M_N_BRD"/>
</dbReference>
<protein>
    <recommendedName>
        <fullName evidence="7">Alpha-2-macroglobulin</fullName>
    </recommendedName>
</protein>
<keyword evidence="6" id="KW-1185">Reference proteome</keyword>
<dbReference type="SMART" id="SM01359">
    <property type="entry name" value="A2M_N_2"/>
    <property type="match status" value="1"/>
</dbReference>
<proteinExistence type="inferred from homology"/>
<dbReference type="PANTHER" id="PTHR40094">
    <property type="entry name" value="ALPHA-2-MACROGLOBULIN HOMOLOG"/>
    <property type="match status" value="1"/>
</dbReference>
<dbReference type="PIRSF" id="PIRSF038980">
    <property type="entry name" value="A2M_bac"/>
    <property type="match status" value="1"/>
</dbReference>
<dbReference type="PROSITE" id="PS51318">
    <property type="entry name" value="TAT"/>
    <property type="match status" value="1"/>
</dbReference>
<reference evidence="5 6" key="1">
    <citation type="submission" date="2016-10" db="EMBL/GenBank/DDBJ databases">
        <title>Draft Genome sequence of Roseomonas sp. strain M3.</title>
        <authorList>
            <person name="Subhash Y."/>
            <person name="Lee S."/>
        </authorList>
    </citation>
    <scope>NUCLEOTIDE SEQUENCE [LARGE SCALE GENOMIC DNA]</scope>
    <source>
        <strain evidence="5 6">M3</strain>
    </source>
</reference>
<dbReference type="EMBL" id="MLCO01000059">
    <property type="protein sequence ID" value="ONG55996.1"/>
    <property type="molecule type" value="Genomic_DNA"/>
</dbReference>
<dbReference type="InterPro" id="IPR008930">
    <property type="entry name" value="Terpenoid_cyclase/PrenylTrfase"/>
</dbReference>
<dbReference type="Proteomes" id="UP000188879">
    <property type="component" value="Unassembled WGS sequence"/>
</dbReference>
<dbReference type="InterPro" id="IPR041246">
    <property type="entry name" value="Bact_MG10"/>
</dbReference>
<dbReference type="InterPro" id="IPR006311">
    <property type="entry name" value="TAT_signal"/>
</dbReference>
<gene>
    <name evidence="5" type="ORF">BKE38_07495</name>
</gene>
<evidence type="ECO:0000259" key="4">
    <source>
        <dbReference type="SMART" id="SM01360"/>
    </source>
</evidence>
<dbReference type="SUPFAM" id="SSF48239">
    <property type="entry name" value="Terpenoid cyclases/Protein prenyltransferases"/>
    <property type="match status" value="1"/>
</dbReference>
<dbReference type="RefSeq" id="WP_076956754.1">
    <property type="nucleotide sequence ID" value="NZ_MLCO01000059.1"/>
</dbReference>
<dbReference type="InterPro" id="IPR001599">
    <property type="entry name" value="Macroglobln_a2"/>
</dbReference>
<dbReference type="InterPro" id="IPR021868">
    <property type="entry name" value="Alpha_2_Macroglob_MG3"/>
</dbReference>
<dbReference type="Pfam" id="PF17973">
    <property type="entry name" value="bMG10"/>
    <property type="match status" value="1"/>
</dbReference>
<dbReference type="InterPro" id="IPR041462">
    <property type="entry name" value="Bact_A2M_MG6"/>
</dbReference>
<dbReference type="InterPro" id="IPR002890">
    <property type="entry name" value="MG2"/>
</dbReference>
<evidence type="ECO:0000256" key="2">
    <source>
        <dbReference type="ARBA" id="ARBA00022729"/>
    </source>
</evidence>
<dbReference type="InterPro" id="IPR026284">
    <property type="entry name" value="A2MG_proteobact"/>
</dbReference>